<protein>
    <submittedName>
        <fullName evidence="2">Uncharacterized protein</fullName>
    </submittedName>
</protein>
<dbReference type="KEGG" id="harc:HARCEL1_09100"/>
<dbReference type="Proteomes" id="UP000244727">
    <property type="component" value="Chromosome"/>
</dbReference>
<keyword evidence="3" id="KW-1185">Reference proteome</keyword>
<dbReference type="AlphaFoldDB" id="A0A2R4X233"/>
<feature type="region of interest" description="Disordered" evidence="1">
    <location>
        <begin position="58"/>
        <end position="77"/>
    </location>
</feature>
<sequence>MDATVKRRRLLTGLVSLLLAASGAVAWARSTPYPGNNVESLSLEVFSTEGDVLVESARERRAGERPQFADGGPEDQPFGTYSQTFTDRSTAEAWLDLSPPNDRDSSRLRLWLDEIDFERTTLVLAQKMGDLSKLTPRTLYRTDDGIQVVVETTPPFGPEPLGPYSLLIALVDDSDDPEPPSIAGVDFQDGRDGPIEAGIEMLDRWLSG</sequence>
<evidence type="ECO:0000256" key="1">
    <source>
        <dbReference type="SAM" id="MobiDB-lite"/>
    </source>
</evidence>
<reference evidence="2 3" key="1">
    <citation type="submission" date="2018-04" db="EMBL/GenBank/DDBJ databases">
        <title>Halococcoides cellulosivorans gen. nov., sp. nov., an extremely halophilic cellulose-utilizing haloarchaeon from hypersaline lakes.</title>
        <authorList>
            <person name="Sorokin D.Y."/>
            <person name="Toshchakov S.V."/>
            <person name="Samarov N.I."/>
            <person name="Korzhenkov A."/>
            <person name="Kublanov I.V."/>
        </authorList>
    </citation>
    <scope>NUCLEOTIDE SEQUENCE [LARGE SCALE GENOMIC DNA]</scope>
    <source>
        <strain evidence="2 3">HArcel1</strain>
    </source>
</reference>
<name>A0A2R4X233_9EURY</name>
<proteinExistence type="predicted"/>
<organism evidence="2 3">
    <name type="scientific">Halococcoides cellulosivorans</name>
    <dbReference type="NCBI Taxonomy" id="1679096"/>
    <lineage>
        <taxon>Archaea</taxon>
        <taxon>Methanobacteriati</taxon>
        <taxon>Methanobacteriota</taxon>
        <taxon>Stenosarchaea group</taxon>
        <taxon>Halobacteria</taxon>
        <taxon>Halobacteriales</taxon>
        <taxon>Haloarculaceae</taxon>
        <taxon>Halococcoides</taxon>
    </lineage>
</organism>
<dbReference type="EMBL" id="CP028858">
    <property type="protein sequence ID" value="AWB27857.1"/>
    <property type="molecule type" value="Genomic_DNA"/>
</dbReference>
<evidence type="ECO:0000313" key="2">
    <source>
        <dbReference type="EMBL" id="AWB27857.1"/>
    </source>
</evidence>
<gene>
    <name evidence="2" type="ORF">HARCEL1_09100</name>
</gene>
<accession>A0A2R4X233</accession>
<evidence type="ECO:0000313" key="3">
    <source>
        <dbReference type="Proteomes" id="UP000244727"/>
    </source>
</evidence>